<dbReference type="Gene3D" id="3.30.559.10">
    <property type="entry name" value="Chloramphenicol acetyltransferase-like domain"/>
    <property type="match status" value="2"/>
</dbReference>
<dbReference type="Pfam" id="PF02458">
    <property type="entry name" value="Transferase"/>
    <property type="match status" value="1"/>
</dbReference>
<keyword evidence="3" id="KW-1185">Reference proteome</keyword>
<gene>
    <name evidence="2" type="ORF">AWRI4233_LOCUS1453</name>
</gene>
<name>A0A9N8JHR4_9PEZI</name>
<protein>
    <recommendedName>
        <fullName evidence="4">Trichothecene 3-O-acetyltransferase</fullName>
    </recommendedName>
</protein>
<dbReference type="EMBL" id="CAIJEO010000003">
    <property type="protein sequence ID" value="CAD0088167.1"/>
    <property type="molecule type" value="Genomic_DNA"/>
</dbReference>
<evidence type="ECO:0000313" key="2">
    <source>
        <dbReference type="EMBL" id="CAD0088167.1"/>
    </source>
</evidence>
<dbReference type="GO" id="GO:0016747">
    <property type="term" value="F:acyltransferase activity, transferring groups other than amino-acyl groups"/>
    <property type="evidence" value="ECO:0007669"/>
    <property type="project" value="TreeGrafter"/>
</dbReference>
<proteinExistence type="predicted"/>
<keyword evidence="1" id="KW-0808">Transferase</keyword>
<dbReference type="InterPro" id="IPR023213">
    <property type="entry name" value="CAT-like_dom_sf"/>
</dbReference>
<dbReference type="Proteomes" id="UP000714618">
    <property type="component" value="Unassembled WGS sequence"/>
</dbReference>
<comment type="caution">
    <text evidence="2">The sequence shown here is derived from an EMBL/GenBank/DDBJ whole genome shotgun (WGS) entry which is preliminary data.</text>
</comment>
<dbReference type="PANTHER" id="PTHR31642">
    <property type="entry name" value="TRICHOTHECENE 3-O-ACETYLTRANSFERASE"/>
    <property type="match status" value="1"/>
</dbReference>
<evidence type="ECO:0008006" key="4">
    <source>
        <dbReference type="Google" id="ProtNLM"/>
    </source>
</evidence>
<evidence type="ECO:0000256" key="1">
    <source>
        <dbReference type="ARBA" id="ARBA00022679"/>
    </source>
</evidence>
<sequence>MIIVSPVCTVPRPASNVGPELHDSLDHNHPPAHTLELSQLEQSNLRGWFRALLFFKQPAGVDPSKAANLFRDGLVSTVRAIPSVACEIVPFDDGRKPTGKIALKCNGLPTLVVKDLRGSGLVYEELQKQNFPQSRLEPTDFCTREVFPEPDEQQPVFVPQLNIIDGGLVLTLHSHHSVFNAQGINEVLRCDSLSIEKFGAAHNSSREPTADMGRPEHHPELIVAPEPITFGETAMRCTHRSRVYRVSPEALAQLRDDCNEARIRTSTNDRITALIWRSVIRAQVDFDQLPNENTLSHDIVNVDLRLRSEPPLAKDYPGCPMNYARAAMNLEDVFDSSITPLAFGVREAVNKRTHEYVRSLVTLLANAPSYHNVVSDSFRNLMTTHCLTSTWYKLDMYDLDFGPAIGKIECVRFPTGGLFNGLSMIYSQLTSGNGVGMEIAIGLDQCCFEKLEKDPIWCRYTKSTDPGYDCI</sequence>
<dbReference type="PANTHER" id="PTHR31642:SF310">
    <property type="entry name" value="FATTY ALCOHOL:CAFFEOYL-COA ACYLTRANSFERASE"/>
    <property type="match status" value="1"/>
</dbReference>
<organism evidence="2 3">
    <name type="scientific">Aureobasidium mustum</name>
    <dbReference type="NCBI Taxonomy" id="2773714"/>
    <lineage>
        <taxon>Eukaryota</taxon>
        <taxon>Fungi</taxon>
        <taxon>Dikarya</taxon>
        <taxon>Ascomycota</taxon>
        <taxon>Pezizomycotina</taxon>
        <taxon>Dothideomycetes</taxon>
        <taxon>Dothideomycetidae</taxon>
        <taxon>Dothideales</taxon>
        <taxon>Saccotheciaceae</taxon>
        <taxon>Aureobasidium</taxon>
    </lineage>
</organism>
<reference evidence="2" key="1">
    <citation type="submission" date="2020-06" db="EMBL/GenBank/DDBJ databases">
        <authorList>
            <person name="Onetto C."/>
        </authorList>
    </citation>
    <scope>NUCLEOTIDE SEQUENCE</scope>
</reference>
<dbReference type="OrthoDB" id="1862401at2759"/>
<dbReference type="InterPro" id="IPR050317">
    <property type="entry name" value="Plant_Fungal_Acyltransferase"/>
</dbReference>
<accession>A0A9N8JHR4</accession>
<dbReference type="AlphaFoldDB" id="A0A9N8JHR4"/>
<evidence type="ECO:0000313" key="3">
    <source>
        <dbReference type="Proteomes" id="UP000714618"/>
    </source>
</evidence>